<evidence type="ECO:0000313" key="1">
    <source>
        <dbReference type="EMBL" id="TFV69400.1"/>
    </source>
</evidence>
<protein>
    <submittedName>
        <fullName evidence="1">Uncharacterized protein</fullName>
    </submittedName>
</protein>
<dbReference type="AlphaFoldDB" id="A0A4Y9NNE1"/>
<sequence>MTKEVGVHWICQACRQAPAVEDVRDDDPRQPYSLCHECADRLRHYALRPIEWFNLAALHGWTKFLLHDDFYDQDGEASQPDVDDYATDDMRAPTLEMCAGSLERLIDFCVTRWRLGKEEFEAFRPFATGTVLAAIEDRAEAGNRQVWETMVQLCANVVGSPAAPWVRAQFERAWRDRSLFIWAEAAAKCLPAAEGLHKTIDALKTVQGRDLEKQMSALSWFGAPAVLDWIEARLPRQDVTASWGQLASVSDLNWSRVQSWLASGRPLSLVAIDALASFIPRQGQARILTILDPKLKGCGDRSMIVHALRTYEAQDSAPRVATKCSFIIQYVNELRTE</sequence>
<reference evidence="1 2" key="1">
    <citation type="submission" date="2019-03" db="EMBL/GenBank/DDBJ databases">
        <title>Bradyrhizobium strains diversity.</title>
        <authorList>
            <person name="Urquiaga M.C.O."/>
            <person name="Hungria M."/>
            <person name="Delamuta J.R.M."/>
            <person name="Klepa M.S."/>
        </authorList>
    </citation>
    <scope>NUCLEOTIDE SEQUENCE [LARGE SCALE GENOMIC DNA]</scope>
    <source>
        <strain evidence="1 2">CNPSo 3426</strain>
    </source>
</reference>
<dbReference type="EMBL" id="SPQS01000027">
    <property type="protein sequence ID" value="TFV69400.1"/>
    <property type="molecule type" value="Genomic_DNA"/>
</dbReference>
<dbReference type="RefSeq" id="WP_135167114.1">
    <property type="nucleotide sequence ID" value="NZ_SPQS01000027.1"/>
</dbReference>
<gene>
    <name evidence="1" type="ORF">E4K64_33245</name>
</gene>
<dbReference type="Proteomes" id="UP000297700">
    <property type="component" value="Unassembled WGS sequence"/>
</dbReference>
<proteinExistence type="predicted"/>
<accession>A0A4Y9NNE1</accession>
<organism evidence="1 2">
    <name type="scientific">Bradyrhizobium frederickii</name>
    <dbReference type="NCBI Taxonomy" id="2560054"/>
    <lineage>
        <taxon>Bacteria</taxon>
        <taxon>Pseudomonadati</taxon>
        <taxon>Pseudomonadota</taxon>
        <taxon>Alphaproteobacteria</taxon>
        <taxon>Hyphomicrobiales</taxon>
        <taxon>Nitrobacteraceae</taxon>
        <taxon>Bradyrhizobium</taxon>
    </lineage>
</organism>
<evidence type="ECO:0000313" key="2">
    <source>
        <dbReference type="Proteomes" id="UP000297700"/>
    </source>
</evidence>
<name>A0A4Y9NNE1_9BRAD</name>
<comment type="caution">
    <text evidence="1">The sequence shown here is derived from an EMBL/GenBank/DDBJ whole genome shotgun (WGS) entry which is preliminary data.</text>
</comment>